<sequence length="123" mass="13418">MRVTLLVVTDPRADHQPLIEASYAILPTIALGGTDFPLCYVDTAIPCNNSSLSGPDVVDGGQEVTHVLGTISCKHPWEIIPDLYFYKNPKEIEKKEQAVAEKAVTKEEFQGAQTSSTPEFTAI</sequence>
<feature type="domain" description="Small ribosomal subunit protein uS2 C-terminal" evidence="5">
    <location>
        <begin position="84"/>
        <end position="114"/>
    </location>
</feature>
<reference evidence="6 7" key="1">
    <citation type="submission" date="2023-05" db="EMBL/GenBank/DDBJ databases">
        <title>B98-5 Cell Line De Novo Hybrid Assembly: An Optical Mapping Approach.</title>
        <authorList>
            <person name="Kananen K."/>
            <person name="Auerbach J.A."/>
            <person name="Kautto E."/>
            <person name="Blachly J.S."/>
        </authorList>
    </citation>
    <scope>NUCLEOTIDE SEQUENCE [LARGE SCALE GENOMIC DNA]</scope>
    <source>
        <strain evidence="6">B95-8</strain>
        <tissue evidence="6">Cell line</tissue>
    </source>
</reference>
<dbReference type="EMBL" id="JASSZA010000002">
    <property type="protein sequence ID" value="KAK2117799.1"/>
    <property type="molecule type" value="Genomic_DNA"/>
</dbReference>
<accession>A0ABQ9W840</accession>
<dbReference type="InterPro" id="IPR032281">
    <property type="entry name" value="Ribosomal_uS2_C"/>
</dbReference>
<proteinExistence type="inferred from homology"/>
<dbReference type="PRINTS" id="PR00395">
    <property type="entry name" value="RIBOSOMALS2"/>
</dbReference>
<dbReference type="InterPro" id="IPR005707">
    <property type="entry name" value="Ribosomal_uS2_euk/arc"/>
</dbReference>
<evidence type="ECO:0000256" key="1">
    <source>
        <dbReference type="ARBA" id="ARBA00006242"/>
    </source>
</evidence>
<evidence type="ECO:0000256" key="3">
    <source>
        <dbReference type="ARBA" id="ARBA00023274"/>
    </source>
</evidence>
<evidence type="ECO:0000256" key="2">
    <source>
        <dbReference type="ARBA" id="ARBA00022980"/>
    </source>
</evidence>
<evidence type="ECO:0000313" key="6">
    <source>
        <dbReference type="EMBL" id="KAK2117799.1"/>
    </source>
</evidence>
<organism evidence="6 7">
    <name type="scientific">Saguinus oedipus</name>
    <name type="common">Cotton-top tamarin</name>
    <name type="synonym">Oedipomidas oedipus</name>
    <dbReference type="NCBI Taxonomy" id="9490"/>
    <lineage>
        <taxon>Eukaryota</taxon>
        <taxon>Metazoa</taxon>
        <taxon>Chordata</taxon>
        <taxon>Craniata</taxon>
        <taxon>Vertebrata</taxon>
        <taxon>Euteleostomi</taxon>
        <taxon>Mammalia</taxon>
        <taxon>Eutheria</taxon>
        <taxon>Euarchontoglires</taxon>
        <taxon>Primates</taxon>
        <taxon>Haplorrhini</taxon>
        <taxon>Platyrrhini</taxon>
        <taxon>Cebidae</taxon>
        <taxon>Callitrichinae</taxon>
        <taxon>Saguinus</taxon>
    </lineage>
</organism>
<dbReference type="Proteomes" id="UP001266305">
    <property type="component" value="Unassembled WGS sequence"/>
</dbReference>
<dbReference type="Gene3D" id="3.40.50.10490">
    <property type="entry name" value="Glucose-6-phosphate isomerase like protein, domain 1"/>
    <property type="match status" value="1"/>
</dbReference>
<keyword evidence="7" id="KW-1185">Reference proteome</keyword>
<dbReference type="InterPro" id="IPR023591">
    <property type="entry name" value="Ribosomal_uS2_flav_dom_sf"/>
</dbReference>
<keyword evidence="2" id="KW-0689">Ribosomal protein</keyword>
<evidence type="ECO:0000259" key="5">
    <source>
        <dbReference type="Pfam" id="PF16122"/>
    </source>
</evidence>
<comment type="similarity">
    <text evidence="1">Belongs to the universal ribosomal protein uS2 family.</text>
</comment>
<dbReference type="PANTHER" id="PTHR11489">
    <property type="entry name" value="40S RIBOSOMAL PROTEIN SA"/>
    <property type="match status" value="1"/>
</dbReference>
<gene>
    <name evidence="6" type="ORF">P7K49_004686</name>
</gene>
<comment type="caution">
    <text evidence="6">The sequence shown here is derived from an EMBL/GenBank/DDBJ whole genome shotgun (WGS) entry which is preliminary data.</text>
</comment>
<keyword evidence="3" id="KW-0687">Ribonucleoprotein</keyword>
<name>A0ABQ9W840_SAGOE</name>
<evidence type="ECO:0000256" key="4">
    <source>
        <dbReference type="ARBA" id="ARBA00035401"/>
    </source>
</evidence>
<dbReference type="Pfam" id="PF16122">
    <property type="entry name" value="40S_SA_C"/>
    <property type="match status" value="1"/>
</dbReference>
<protein>
    <recommendedName>
        <fullName evidence="4">40S ribosomal protein SA</fullName>
    </recommendedName>
</protein>
<evidence type="ECO:0000313" key="7">
    <source>
        <dbReference type="Proteomes" id="UP001266305"/>
    </source>
</evidence>
<dbReference type="SUPFAM" id="SSF52313">
    <property type="entry name" value="Ribosomal protein S2"/>
    <property type="match status" value="1"/>
</dbReference>
<dbReference type="InterPro" id="IPR001865">
    <property type="entry name" value="Ribosomal_uS2"/>
</dbReference>